<dbReference type="RefSeq" id="WP_126448585.1">
    <property type="nucleotide sequence ID" value="NZ_CP034549.1"/>
</dbReference>
<dbReference type="EMBL" id="CP034549">
    <property type="protein sequence ID" value="AZQ44870.1"/>
    <property type="molecule type" value="Genomic_DNA"/>
</dbReference>
<organism evidence="3 4">
    <name type="scientific">Nonlabens ponticola</name>
    <dbReference type="NCBI Taxonomy" id="2496866"/>
    <lineage>
        <taxon>Bacteria</taxon>
        <taxon>Pseudomonadati</taxon>
        <taxon>Bacteroidota</taxon>
        <taxon>Flavobacteriia</taxon>
        <taxon>Flavobacteriales</taxon>
        <taxon>Flavobacteriaceae</taxon>
        <taxon>Nonlabens</taxon>
    </lineage>
</organism>
<feature type="domain" description="Trimeric autotransporter adhesin YadA-like head" evidence="2">
    <location>
        <begin position="208"/>
        <end position="231"/>
    </location>
</feature>
<name>A0A3S9N0C0_9FLAO</name>
<evidence type="ECO:0000256" key="1">
    <source>
        <dbReference type="SAM" id="SignalP"/>
    </source>
</evidence>
<protein>
    <recommendedName>
        <fullName evidence="2">Trimeric autotransporter adhesin YadA-like head domain-containing protein</fullName>
    </recommendedName>
</protein>
<feature type="domain" description="Trimeric autotransporter adhesin YadA-like head" evidence="2">
    <location>
        <begin position="180"/>
        <end position="204"/>
    </location>
</feature>
<sequence length="544" mass="57116">MRFLILVALLISHCAFSQVGINTTNPDASAILDISSDSQGLLAPRMTETQREAISTPATGLLVYQTEDPSGFWYYDGTQWIQLIFAESNEFISQSGVVHNTTSLKNDDFAFGSDQLDNDTSTTDDDKRFFFDKSKAAFRAGQATGDTFDAVNVGTTSIAFGLNPTASGTSSVAMGRLTRATGTYALALGRSTLASGESSTAFGYLGEASGRYSTIMGRANTASGEHSFAIGIANDAAADNAVAMGNTNESSGIGSFTQGRLNDAIGEYSFAQGFTNVASGNNALAIGSFNNASGVNATTIGNGLIAKSYVETVLGNYNSNYTPTSTTTYEGNDRLFTVGNGFRVGEVTTRNNALTILKNGNVGIGTATPSEALEIHGDDNFSGDADFDAHSYGSNITTFHIRSAAGTQANPLPVSGKSNFNFYNMEAQGYDGSSYRNAAAIRMGSMANNLTGAGDMPGRIDFHTSLDGTVNNRLRMRIDDRGNVGINTGTAAIDEKLVVEGKIKATEINFSNLPIADTDAAATTAGLETGDVYQTSSGVLRIKQ</sequence>
<evidence type="ECO:0000313" key="4">
    <source>
        <dbReference type="Proteomes" id="UP000279600"/>
    </source>
</evidence>
<dbReference type="OrthoDB" id="1405942at2"/>
<feature type="domain" description="Trimeric autotransporter adhesin YadA-like head" evidence="2">
    <location>
        <begin position="264"/>
        <end position="289"/>
    </location>
</feature>
<dbReference type="Gene3D" id="2.150.10.10">
    <property type="entry name" value="Serralysin-like metalloprotease, C-terminal"/>
    <property type="match status" value="2"/>
</dbReference>
<keyword evidence="1" id="KW-0732">Signal</keyword>
<gene>
    <name evidence="3" type="ORF">EJ995_11755</name>
</gene>
<feature type="chain" id="PRO_5018977880" description="Trimeric autotransporter adhesin YadA-like head domain-containing protein" evidence="1">
    <location>
        <begin position="18"/>
        <end position="544"/>
    </location>
</feature>
<proteinExistence type="predicted"/>
<dbReference type="InterPro" id="IPR011049">
    <property type="entry name" value="Serralysin-like_metalloprot_C"/>
</dbReference>
<dbReference type="AlphaFoldDB" id="A0A3S9N0C0"/>
<feature type="signal peptide" evidence="1">
    <location>
        <begin position="1"/>
        <end position="17"/>
    </location>
</feature>
<dbReference type="SUPFAM" id="SSF101967">
    <property type="entry name" value="Adhesin YadA, collagen-binding domain"/>
    <property type="match status" value="2"/>
</dbReference>
<dbReference type="Pfam" id="PF05658">
    <property type="entry name" value="YadA_head"/>
    <property type="match status" value="4"/>
</dbReference>
<dbReference type="InterPro" id="IPR008640">
    <property type="entry name" value="Adhesin_Head_dom"/>
</dbReference>
<dbReference type="KEGG" id="noj:EJ995_11755"/>
<reference evidence="3 4" key="1">
    <citation type="submission" date="2018-12" db="EMBL/GenBank/DDBJ databases">
        <title>Complete genome of Nonlabens sp. MJ115.</title>
        <authorList>
            <person name="Choi H.S."/>
            <person name="Jung J."/>
        </authorList>
    </citation>
    <scope>NUCLEOTIDE SEQUENCE [LARGE SCALE GENOMIC DNA]</scope>
    <source>
        <strain evidence="3 4">MJ115</strain>
    </source>
</reference>
<evidence type="ECO:0000313" key="3">
    <source>
        <dbReference type="EMBL" id="AZQ44870.1"/>
    </source>
</evidence>
<evidence type="ECO:0000259" key="2">
    <source>
        <dbReference type="Pfam" id="PF05658"/>
    </source>
</evidence>
<accession>A0A3S9N0C0</accession>
<keyword evidence="4" id="KW-1185">Reference proteome</keyword>
<dbReference type="CDD" id="cd12820">
    <property type="entry name" value="LbR_YadA-like"/>
    <property type="match status" value="1"/>
</dbReference>
<feature type="domain" description="Trimeric autotransporter adhesin YadA-like head" evidence="2">
    <location>
        <begin position="154"/>
        <end position="175"/>
    </location>
</feature>
<dbReference type="Proteomes" id="UP000279600">
    <property type="component" value="Chromosome"/>
</dbReference>
<dbReference type="GO" id="GO:0019867">
    <property type="term" value="C:outer membrane"/>
    <property type="evidence" value="ECO:0007669"/>
    <property type="project" value="InterPro"/>
</dbReference>